<protein>
    <submittedName>
        <fullName evidence="6">BT1_family</fullName>
    </submittedName>
</protein>
<keyword evidence="3" id="KW-0812">Transmembrane</keyword>
<evidence type="ECO:0000256" key="1">
    <source>
        <dbReference type="ARBA" id="ARBA00004141"/>
    </source>
</evidence>
<evidence type="ECO:0000313" key="7">
    <source>
        <dbReference type="Proteomes" id="UP000319462"/>
    </source>
</evidence>
<sequence>MYLMGDATVCEVCCYFAWAATALLMPRVCPCVSESMMHAVGAGSGNLNSSVAGTTGSTLLGRVWLAASEGMGTYSFGKMVMLDVVGRFLLLLFALPQCVEFLGYTGVLSRSPTCGVSPFNCVPRFPFPVSLTFALLSRGFSLRVLRV</sequence>
<organism evidence="6 7">
    <name type="scientific">Leishmania braziliensis MHOM/BR/75/M2904</name>
    <dbReference type="NCBI Taxonomy" id="420245"/>
    <lineage>
        <taxon>Eukaryota</taxon>
        <taxon>Discoba</taxon>
        <taxon>Euglenozoa</taxon>
        <taxon>Kinetoplastea</taxon>
        <taxon>Metakinetoplastina</taxon>
        <taxon>Trypanosomatida</taxon>
        <taxon>Trypanosomatidae</taxon>
        <taxon>Leishmaniinae</taxon>
        <taxon>Leishmania</taxon>
        <taxon>Leishmania braziliensis species complex</taxon>
    </lineage>
</organism>
<dbReference type="Proteomes" id="UP000319462">
    <property type="component" value="Chromosome 14"/>
</dbReference>
<gene>
    <name evidence="6" type="ORF">LBRM2904_14.1400</name>
</gene>
<evidence type="ECO:0000256" key="3">
    <source>
        <dbReference type="ARBA" id="ARBA00022692"/>
    </source>
</evidence>
<dbReference type="Pfam" id="PF03092">
    <property type="entry name" value="BT1"/>
    <property type="match status" value="1"/>
</dbReference>
<keyword evidence="4" id="KW-1133">Transmembrane helix</keyword>
<dbReference type="AlphaFoldDB" id="A0A3P3Z1N5"/>
<keyword evidence="2" id="KW-0813">Transport</keyword>
<name>A0A3P3Z1N5_LEIBR</name>
<reference evidence="6 7" key="1">
    <citation type="submission" date="2018-09" db="EMBL/GenBank/DDBJ databases">
        <authorList>
            <person name="Peiro R."/>
            <person name="Begona"/>
            <person name="Cbmso G."/>
            <person name="Lopez M."/>
            <person name="Gonzalez S."/>
        </authorList>
    </citation>
    <scope>NUCLEOTIDE SEQUENCE [LARGE SCALE GENOMIC DNA]</scope>
</reference>
<comment type="subcellular location">
    <subcellularLocation>
        <location evidence="1">Membrane</location>
        <topology evidence="1">Multi-pass membrane protein</topology>
    </subcellularLocation>
</comment>
<evidence type="ECO:0000256" key="2">
    <source>
        <dbReference type="ARBA" id="ARBA00022448"/>
    </source>
</evidence>
<evidence type="ECO:0000313" key="6">
    <source>
        <dbReference type="EMBL" id="SYZ64116.1"/>
    </source>
</evidence>
<dbReference type="InterPro" id="IPR039309">
    <property type="entry name" value="BT1"/>
</dbReference>
<evidence type="ECO:0000256" key="4">
    <source>
        <dbReference type="ARBA" id="ARBA00022989"/>
    </source>
</evidence>
<dbReference type="EMBL" id="LS997613">
    <property type="protein sequence ID" value="SYZ64116.1"/>
    <property type="molecule type" value="Genomic_DNA"/>
</dbReference>
<proteinExistence type="predicted"/>
<evidence type="ECO:0000256" key="5">
    <source>
        <dbReference type="ARBA" id="ARBA00023136"/>
    </source>
</evidence>
<keyword evidence="5" id="KW-0472">Membrane</keyword>
<accession>A0A3P3Z1N5</accession>
<dbReference type="GO" id="GO:0016020">
    <property type="term" value="C:membrane"/>
    <property type="evidence" value="ECO:0007669"/>
    <property type="project" value="UniProtKB-SubCell"/>
</dbReference>